<dbReference type="CDD" id="cd00156">
    <property type="entry name" value="REC"/>
    <property type="match status" value="1"/>
</dbReference>
<dbReference type="InterPro" id="IPR001789">
    <property type="entry name" value="Sig_transdc_resp-reg_receiver"/>
</dbReference>
<keyword evidence="11" id="KW-0010">Activator</keyword>
<gene>
    <name evidence="19" type="ORF">NO2_0121</name>
</gene>
<dbReference type="Pfam" id="PF00072">
    <property type="entry name" value="Response_reg"/>
    <property type="match status" value="1"/>
</dbReference>
<dbReference type="SUPFAM" id="SSF52540">
    <property type="entry name" value="P-loop containing nucleoside triphosphate hydrolases"/>
    <property type="match status" value="1"/>
</dbReference>
<dbReference type="PROSITE" id="PS50045">
    <property type="entry name" value="SIGMA54_INTERACT_4"/>
    <property type="match status" value="1"/>
</dbReference>
<dbReference type="Gene3D" id="3.40.50.2300">
    <property type="match status" value="1"/>
</dbReference>
<dbReference type="InterPro" id="IPR058031">
    <property type="entry name" value="AAA_lid_NorR"/>
</dbReference>
<dbReference type="PRINTS" id="PR01590">
    <property type="entry name" value="HTHFIS"/>
</dbReference>
<keyword evidence="13" id="KW-0535">Nitrogen fixation</keyword>
<dbReference type="GO" id="GO:0005524">
    <property type="term" value="F:ATP binding"/>
    <property type="evidence" value="ECO:0007669"/>
    <property type="project" value="UniProtKB-KW"/>
</dbReference>
<keyword evidence="7" id="KW-0067">ATP-binding</keyword>
<dbReference type="CDD" id="cd00009">
    <property type="entry name" value="AAA"/>
    <property type="match status" value="1"/>
</dbReference>
<dbReference type="Pfam" id="PF25601">
    <property type="entry name" value="AAA_lid_14"/>
    <property type="match status" value="1"/>
</dbReference>
<comment type="subcellular location">
    <subcellularLocation>
        <location evidence="1">Cytoplasm</location>
    </subcellularLocation>
</comment>
<dbReference type="InterPro" id="IPR002197">
    <property type="entry name" value="HTH_Fis"/>
</dbReference>
<evidence type="ECO:0000313" key="19">
    <source>
        <dbReference type="EMBL" id="GBR75446.1"/>
    </source>
</evidence>
<comment type="caution">
    <text evidence="19">The sequence shown here is derived from an EMBL/GenBank/DDBJ whole genome shotgun (WGS) entry which is preliminary data.</text>
</comment>
<evidence type="ECO:0000256" key="13">
    <source>
        <dbReference type="ARBA" id="ARBA00023231"/>
    </source>
</evidence>
<evidence type="ECO:0000259" key="17">
    <source>
        <dbReference type="PROSITE" id="PS50045"/>
    </source>
</evidence>
<evidence type="ECO:0000313" key="20">
    <source>
        <dbReference type="Proteomes" id="UP000275925"/>
    </source>
</evidence>
<dbReference type="PROSITE" id="PS50110">
    <property type="entry name" value="RESPONSE_REGULATORY"/>
    <property type="match status" value="1"/>
</dbReference>
<dbReference type="InterPro" id="IPR025662">
    <property type="entry name" value="Sigma_54_int_dom_ATP-bd_1"/>
</dbReference>
<dbReference type="InterPro" id="IPR011006">
    <property type="entry name" value="CheY-like_superfamily"/>
</dbReference>
<evidence type="ECO:0000256" key="12">
    <source>
        <dbReference type="ARBA" id="ARBA00023163"/>
    </source>
</evidence>
<dbReference type="GO" id="GO:0000160">
    <property type="term" value="P:phosphorelay signal transduction system"/>
    <property type="evidence" value="ECO:0007669"/>
    <property type="project" value="UniProtKB-KW"/>
</dbReference>
<evidence type="ECO:0000256" key="1">
    <source>
        <dbReference type="ARBA" id="ARBA00004496"/>
    </source>
</evidence>
<dbReference type="InterPro" id="IPR025944">
    <property type="entry name" value="Sigma_54_int_dom_CS"/>
</dbReference>
<dbReference type="InterPro" id="IPR003593">
    <property type="entry name" value="AAA+_ATPase"/>
</dbReference>
<reference evidence="19 20" key="1">
    <citation type="journal article" date="2019" name="ISME J.">
        <title>Genome analyses of uncultured TG2/ZB3 bacteria in 'Margulisbacteria' specifically attached to ectosymbiotic spirochetes of protists in the termite gut.</title>
        <authorList>
            <person name="Utami Y.D."/>
            <person name="Kuwahara H."/>
            <person name="Igai K."/>
            <person name="Murakami T."/>
            <person name="Sugaya K."/>
            <person name="Morikawa T."/>
            <person name="Nagura Y."/>
            <person name="Yuki M."/>
            <person name="Deevong P."/>
            <person name="Inoue T."/>
            <person name="Kihara K."/>
            <person name="Lo N."/>
            <person name="Yamada A."/>
            <person name="Ohkuma M."/>
            <person name="Hongoh Y."/>
        </authorList>
    </citation>
    <scope>NUCLEOTIDE SEQUENCE [LARGE SCALE GENOMIC DNA]</scope>
    <source>
        <strain evidence="19">NkOx7-02</strain>
    </source>
</reference>
<dbReference type="InterPro" id="IPR002078">
    <property type="entry name" value="Sigma_54_int"/>
</dbReference>
<keyword evidence="20" id="KW-1185">Reference proteome</keyword>
<keyword evidence="9" id="KW-0805">Transcription regulation</keyword>
<evidence type="ECO:0000256" key="9">
    <source>
        <dbReference type="ARBA" id="ARBA00023015"/>
    </source>
</evidence>
<dbReference type="Gene3D" id="1.10.10.60">
    <property type="entry name" value="Homeodomain-like"/>
    <property type="match status" value="1"/>
</dbReference>
<dbReference type="PROSITE" id="PS00675">
    <property type="entry name" value="SIGMA54_INTERACT_1"/>
    <property type="match status" value="1"/>
</dbReference>
<dbReference type="SMART" id="SM00382">
    <property type="entry name" value="AAA"/>
    <property type="match status" value="1"/>
</dbReference>
<dbReference type="FunFam" id="3.40.50.300:FF:000006">
    <property type="entry name" value="DNA-binding transcriptional regulator NtrC"/>
    <property type="match status" value="1"/>
</dbReference>
<organism evidence="19 20">
    <name type="scientific">Candidatus Termititenax persephonae</name>
    <dbReference type="NCBI Taxonomy" id="2218525"/>
    <lineage>
        <taxon>Bacteria</taxon>
        <taxon>Bacillati</taxon>
        <taxon>Candidatus Margulisiibacteriota</taxon>
        <taxon>Candidatus Termititenacia</taxon>
        <taxon>Candidatus Termititenacales</taxon>
        <taxon>Candidatus Termititenacaceae</taxon>
        <taxon>Candidatus Termititenax</taxon>
    </lineage>
</organism>
<dbReference type="InterPro" id="IPR027417">
    <property type="entry name" value="P-loop_NTPase"/>
</dbReference>
<evidence type="ECO:0000256" key="4">
    <source>
        <dbReference type="ARBA" id="ARBA00022491"/>
    </source>
</evidence>
<evidence type="ECO:0000256" key="6">
    <source>
        <dbReference type="ARBA" id="ARBA00022741"/>
    </source>
</evidence>
<dbReference type="SUPFAM" id="SSF52172">
    <property type="entry name" value="CheY-like"/>
    <property type="match status" value="1"/>
</dbReference>
<evidence type="ECO:0000256" key="5">
    <source>
        <dbReference type="ARBA" id="ARBA00022553"/>
    </source>
</evidence>
<evidence type="ECO:0000256" key="10">
    <source>
        <dbReference type="ARBA" id="ARBA00023125"/>
    </source>
</evidence>
<dbReference type="SUPFAM" id="SSF46689">
    <property type="entry name" value="Homeodomain-like"/>
    <property type="match status" value="1"/>
</dbReference>
<dbReference type="GO" id="GO:0043565">
    <property type="term" value="F:sequence-specific DNA binding"/>
    <property type="evidence" value="ECO:0007669"/>
    <property type="project" value="InterPro"/>
</dbReference>
<dbReference type="Proteomes" id="UP000275925">
    <property type="component" value="Unassembled WGS sequence"/>
</dbReference>
<evidence type="ECO:0000256" key="3">
    <source>
        <dbReference type="ARBA" id="ARBA00022490"/>
    </source>
</evidence>
<dbReference type="InterPro" id="IPR009057">
    <property type="entry name" value="Homeodomain-like_sf"/>
</dbReference>
<evidence type="ECO:0000256" key="8">
    <source>
        <dbReference type="ARBA" id="ARBA00023012"/>
    </source>
</evidence>
<feature type="domain" description="Response regulatory" evidence="18">
    <location>
        <begin position="3"/>
        <end position="119"/>
    </location>
</feature>
<dbReference type="GO" id="GO:0005737">
    <property type="term" value="C:cytoplasm"/>
    <property type="evidence" value="ECO:0007669"/>
    <property type="project" value="UniProtKB-SubCell"/>
</dbReference>
<keyword evidence="12" id="KW-0804">Transcription</keyword>
<keyword evidence="10" id="KW-0238">DNA-binding</keyword>
<feature type="domain" description="Sigma-54 factor interaction" evidence="17">
    <location>
        <begin position="147"/>
        <end position="376"/>
    </location>
</feature>
<dbReference type="EMBL" id="BGZO01000002">
    <property type="protein sequence ID" value="GBR75446.1"/>
    <property type="molecule type" value="Genomic_DNA"/>
</dbReference>
<sequence length="486" mass="54752">MTKILLVDDSQNELILMERILKKHIANLETLTASGGKEALKLIKKENPQVVLMDIEMPVLSGLDTLVEIKKISSKLLVIIITGKDSQEYTIDAMKKGAYDCVTKNHWETELLPAIHKALRASEMMNDVVTLQNTMDLQDVNLNVRTIIGLSPKMREVYKKIGMMEGKSVPVLLLGESGTGKEIVARNIYHESERKDKTFLAINCAAIPEALLEAELFGYEKGAFTGAVERKIGKFELCNGGTIFLDEIGDMPMSLQAKILRVLQEHALDRVGGMETIKVDVRVISATNKNLQELIAENKFREDLYYRLNIVEIHLPPLREKTEDIPDLVAYFIKRFNYEFGRNISEIPKKVMEQLKKYAWPGNVRELENTIKRAVVTTIKGHILQLDIKSLGTNDQEPVPASEPSILDKAFDPATPLDALIDAVADSLLERMLIMPESDPERRDLIGKLEKTLITKALCKLDNNQVRTAKLLGITRNTLRSRIEKL</sequence>
<evidence type="ECO:0000256" key="15">
    <source>
        <dbReference type="ARBA" id="ARBA00031910"/>
    </source>
</evidence>
<evidence type="ECO:0000256" key="16">
    <source>
        <dbReference type="PROSITE-ProRule" id="PRU00169"/>
    </source>
</evidence>
<keyword evidence="5 16" id="KW-0597">Phosphoprotein</keyword>
<keyword evidence="6" id="KW-0547">Nucleotide-binding</keyword>
<accession>A0A388TFQ2</accession>
<keyword evidence="4" id="KW-0678">Repressor</keyword>
<dbReference type="Pfam" id="PF02954">
    <property type="entry name" value="HTH_8"/>
    <property type="match status" value="1"/>
</dbReference>
<keyword evidence="8" id="KW-0902">Two-component regulatory system</keyword>
<dbReference type="Pfam" id="PF00158">
    <property type="entry name" value="Sigma54_activat"/>
    <property type="match status" value="1"/>
</dbReference>
<evidence type="ECO:0000256" key="2">
    <source>
        <dbReference type="ARBA" id="ARBA00019059"/>
    </source>
</evidence>
<keyword evidence="3" id="KW-0963">Cytoplasm</keyword>
<dbReference type="AlphaFoldDB" id="A0A388TFQ2"/>
<evidence type="ECO:0000259" key="18">
    <source>
        <dbReference type="PROSITE" id="PS50110"/>
    </source>
</evidence>
<dbReference type="Gene3D" id="3.40.50.300">
    <property type="entry name" value="P-loop containing nucleotide triphosphate hydrolases"/>
    <property type="match status" value="1"/>
</dbReference>
<dbReference type="PANTHER" id="PTHR32071:SF95">
    <property type="entry name" value="DNA-BINDING TRANSCRIPTIONAL REGULATOR NTRC"/>
    <property type="match status" value="1"/>
</dbReference>
<dbReference type="PANTHER" id="PTHR32071">
    <property type="entry name" value="TRANSCRIPTIONAL REGULATORY PROTEIN"/>
    <property type="match status" value="1"/>
</dbReference>
<evidence type="ECO:0000256" key="11">
    <source>
        <dbReference type="ARBA" id="ARBA00023159"/>
    </source>
</evidence>
<name>A0A388TFQ2_9BACT</name>
<dbReference type="GO" id="GO:0006355">
    <property type="term" value="P:regulation of DNA-templated transcription"/>
    <property type="evidence" value="ECO:0007669"/>
    <property type="project" value="InterPro"/>
</dbReference>
<dbReference type="Gene3D" id="1.10.8.60">
    <property type="match status" value="1"/>
</dbReference>
<protein>
    <recommendedName>
        <fullName evidence="2">DNA-binding transcriptional regulator NtrC</fullName>
    </recommendedName>
    <alternativeName>
        <fullName evidence="14">Nitrogen regulation protein NR(I)</fullName>
    </alternativeName>
    <alternativeName>
        <fullName evidence="15">Nitrogen regulator I</fullName>
    </alternativeName>
</protein>
<evidence type="ECO:0000256" key="14">
    <source>
        <dbReference type="ARBA" id="ARBA00029881"/>
    </source>
</evidence>
<dbReference type="PROSITE" id="PS00688">
    <property type="entry name" value="SIGMA54_INTERACT_3"/>
    <property type="match status" value="1"/>
</dbReference>
<proteinExistence type="predicted"/>
<dbReference type="SMART" id="SM00448">
    <property type="entry name" value="REC"/>
    <property type="match status" value="1"/>
</dbReference>
<evidence type="ECO:0000256" key="7">
    <source>
        <dbReference type="ARBA" id="ARBA00022840"/>
    </source>
</evidence>
<feature type="modified residue" description="4-aspartylphosphate" evidence="16">
    <location>
        <position position="54"/>
    </location>
</feature>